<gene>
    <name evidence="1" type="ORF">DOL94_01360</name>
</gene>
<sequence length="95" mass="10841">MSTQQQTTAPKGFYRMSQLATTAARKERKYIAKDGTTRIIKARPERQGLLPMGETTIWDKVRAGEFPTPIKLTERITAWRIEDVEAWMASRGLEA</sequence>
<evidence type="ECO:0000313" key="2">
    <source>
        <dbReference type="Proteomes" id="UP000248662"/>
    </source>
</evidence>
<evidence type="ECO:0000313" key="1">
    <source>
        <dbReference type="EMBL" id="PZM18959.1"/>
    </source>
</evidence>
<dbReference type="Pfam" id="PF05930">
    <property type="entry name" value="Phage_AlpA"/>
    <property type="match status" value="1"/>
</dbReference>
<organism evidence="1 2">
    <name type="scientific">Acinetobacter baumannii</name>
    <dbReference type="NCBI Taxonomy" id="470"/>
    <lineage>
        <taxon>Bacteria</taxon>
        <taxon>Pseudomonadati</taxon>
        <taxon>Pseudomonadota</taxon>
        <taxon>Gammaproteobacteria</taxon>
        <taxon>Moraxellales</taxon>
        <taxon>Moraxellaceae</taxon>
        <taxon>Acinetobacter</taxon>
        <taxon>Acinetobacter calcoaceticus/baumannii complex</taxon>
    </lineage>
</organism>
<dbReference type="AlphaFoldDB" id="A0A3F3MSP4"/>
<proteinExistence type="predicted"/>
<dbReference type="Proteomes" id="UP000248662">
    <property type="component" value="Unassembled WGS sequence"/>
</dbReference>
<dbReference type="RefSeq" id="WP_111034214.1">
    <property type="nucleotide sequence ID" value="NZ_QKWF01000007.1"/>
</dbReference>
<dbReference type="Gene3D" id="1.10.238.160">
    <property type="match status" value="1"/>
</dbReference>
<dbReference type="EMBL" id="QKWF01000007">
    <property type="protein sequence ID" value="PZM18959.1"/>
    <property type="molecule type" value="Genomic_DNA"/>
</dbReference>
<protein>
    <recommendedName>
        <fullName evidence="3">AlpA family phage regulatory protein</fullName>
    </recommendedName>
</protein>
<evidence type="ECO:0008006" key="3">
    <source>
        <dbReference type="Google" id="ProtNLM"/>
    </source>
</evidence>
<comment type="caution">
    <text evidence="1">The sequence shown here is derived from an EMBL/GenBank/DDBJ whole genome shotgun (WGS) entry which is preliminary data.</text>
</comment>
<dbReference type="InterPro" id="IPR010260">
    <property type="entry name" value="AlpA"/>
</dbReference>
<accession>A0A3F3MSP4</accession>
<name>A0A3F3MSP4_ACIBA</name>
<reference evidence="1 2" key="1">
    <citation type="submission" date="2018-06" db="EMBL/GenBank/DDBJ databases">
        <title>Carbapenemase-producing Acinetobacter spp. from environmental sources in an hospital from French Polynesia.</title>
        <authorList>
            <person name="Bonnin R.A."/>
            <person name="Levy M."/>
            <person name="Cuzon G."/>
            <person name="Dortet L."/>
            <person name="Naas T."/>
        </authorList>
    </citation>
    <scope>NUCLEOTIDE SEQUENCE [LARGE SCALE GENOMIC DNA]</scope>
    <source>
        <strain evidence="1 2">R10</strain>
    </source>
</reference>